<evidence type="ECO:0000256" key="4">
    <source>
        <dbReference type="ARBA" id="ARBA00022475"/>
    </source>
</evidence>
<dbReference type="PANTHER" id="PTHR34979:SF1">
    <property type="entry name" value="INNER MEMBRANE PROTEIN YGAZ"/>
    <property type="match status" value="1"/>
</dbReference>
<feature type="transmembrane region" description="Helical" evidence="8">
    <location>
        <begin position="189"/>
        <end position="208"/>
    </location>
</feature>
<proteinExistence type="inferred from homology"/>
<comment type="caution">
    <text evidence="9">The sequence shown here is derived from an EMBL/GenBank/DDBJ whole genome shotgun (WGS) entry which is preliminary data.</text>
</comment>
<evidence type="ECO:0000256" key="7">
    <source>
        <dbReference type="ARBA" id="ARBA00023136"/>
    </source>
</evidence>
<protein>
    <submittedName>
        <fullName evidence="9">AzlC family ABC transporter permease</fullName>
    </submittedName>
</protein>
<feature type="transmembrane region" description="Helical" evidence="8">
    <location>
        <begin position="214"/>
        <end position="232"/>
    </location>
</feature>
<comment type="similarity">
    <text evidence="2">Belongs to the AzlC family.</text>
</comment>
<evidence type="ECO:0000256" key="5">
    <source>
        <dbReference type="ARBA" id="ARBA00022692"/>
    </source>
</evidence>
<name>A0ABS8YXZ4_9RHOB</name>
<keyword evidence="6 8" id="KW-1133">Transmembrane helix</keyword>
<accession>A0ABS8YXZ4</accession>
<comment type="subcellular location">
    <subcellularLocation>
        <location evidence="1">Cell membrane</location>
        <topology evidence="1">Multi-pass membrane protein</topology>
    </subcellularLocation>
</comment>
<evidence type="ECO:0000256" key="8">
    <source>
        <dbReference type="SAM" id="Phobius"/>
    </source>
</evidence>
<dbReference type="PANTHER" id="PTHR34979">
    <property type="entry name" value="INNER MEMBRANE PROTEIN YGAZ"/>
    <property type="match status" value="1"/>
</dbReference>
<keyword evidence="7 8" id="KW-0472">Membrane</keyword>
<evidence type="ECO:0000256" key="1">
    <source>
        <dbReference type="ARBA" id="ARBA00004651"/>
    </source>
</evidence>
<dbReference type="RefSeq" id="WP_233677613.1">
    <property type="nucleotide sequence ID" value="NZ_JAJUOS010000012.1"/>
</dbReference>
<evidence type="ECO:0000313" key="9">
    <source>
        <dbReference type="EMBL" id="MCE5974671.1"/>
    </source>
</evidence>
<dbReference type="Proteomes" id="UP001521181">
    <property type="component" value="Unassembled WGS sequence"/>
</dbReference>
<dbReference type="InterPro" id="IPR011606">
    <property type="entry name" value="Brnchd-chn_aa_trnsp_permease"/>
</dbReference>
<feature type="transmembrane region" description="Helical" evidence="8">
    <location>
        <begin position="69"/>
        <end position="87"/>
    </location>
</feature>
<organism evidence="9 10">
    <name type="scientific">Rhodobacter flavimaris</name>
    <dbReference type="NCBI Taxonomy" id="2907145"/>
    <lineage>
        <taxon>Bacteria</taxon>
        <taxon>Pseudomonadati</taxon>
        <taxon>Pseudomonadota</taxon>
        <taxon>Alphaproteobacteria</taxon>
        <taxon>Rhodobacterales</taxon>
        <taxon>Rhodobacter group</taxon>
        <taxon>Rhodobacter</taxon>
    </lineage>
</organism>
<evidence type="ECO:0000313" key="10">
    <source>
        <dbReference type="Proteomes" id="UP001521181"/>
    </source>
</evidence>
<evidence type="ECO:0000256" key="6">
    <source>
        <dbReference type="ARBA" id="ARBA00022989"/>
    </source>
</evidence>
<dbReference type="EMBL" id="JAJUOS010000012">
    <property type="protein sequence ID" value="MCE5974671.1"/>
    <property type="molecule type" value="Genomic_DNA"/>
</dbReference>
<keyword evidence="5 8" id="KW-0812">Transmembrane</keyword>
<keyword evidence="4" id="KW-1003">Cell membrane</keyword>
<evidence type="ECO:0000256" key="2">
    <source>
        <dbReference type="ARBA" id="ARBA00010735"/>
    </source>
</evidence>
<feature type="transmembrane region" description="Helical" evidence="8">
    <location>
        <begin position="15"/>
        <end position="34"/>
    </location>
</feature>
<sequence length="238" mass="25244">MTDTPRLAPAYWRGFRHGLPFILVIVPFGLLFGVAGTEAGLDLAEVMGFSILVIAGASQFTAVQLMSDHASVIMVLLTSLAVNLRMAMYSASLAPHLGAAPGWQKSLISYFMVDQVYVMSIQDYEARPKQSLGQKMAYYAGVCTPLCPQWYVSTWVGAVIGKAIPPEFALDFAAPITFLAMLSPALRSIPHVAAAGVSVGVALALAWMPSGLGLLIAAGAAMATGAQVELWLNRKRAA</sequence>
<reference evidence="9 10" key="1">
    <citation type="submission" date="2021-12" db="EMBL/GenBank/DDBJ databases">
        <title>Sinirhodobacter sp. WL0062 is a bacterium isolated from seawater.</title>
        <authorList>
            <person name="Wang L."/>
            <person name="He W."/>
            <person name="Zhang D.-F."/>
        </authorList>
    </citation>
    <scope>NUCLEOTIDE SEQUENCE [LARGE SCALE GENOMIC DNA]</scope>
    <source>
        <strain evidence="9 10">WL0062</strain>
    </source>
</reference>
<gene>
    <name evidence="9" type="ORF">LZA78_14375</name>
</gene>
<evidence type="ECO:0000256" key="3">
    <source>
        <dbReference type="ARBA" id="ARBA00022448"/>
    </source>
</evidence>
<dbReference type="Pfam" id="PF03591">
    <property type="entry name" value="AzlC"/>
    <property type="match status" value="1"/>
</dbReference>
<keyword evidence="3" id="KW-0813">Transport</keyword>
<keyword evidence="10" id="KW-1185">Reference proteome</keyword>